<evidence type="ECO:0000256" key="5">
    <source>
        <dbReference type="ARBA" id="ARBA00022989"/>
    </source>
</evidence>
<dbReference type="PANTHER" id="PTHR33876:SF4">
    <property type="entry name" value="CHLOROPLAST PROTEIN FOR GROWTH AND FERTILITY 2"/>
    <property type="match status" value="1"/>
</dbReference>
<gene>
    <name evidence="8" type="ORF">CARN3_1427</name>
</gene>
<dbReference type="EMBL" id="CABN01000132">
    <property type="protein sequence ID" value="CBI00402.1"/>
    <property type="molecule type" value="Genomic_DNA"/>
</dbReference>
<proteinExistence type="predicted"/>
<feature type="transmembrane region" description="Helical" evidence="7">
    <location>
        <begin position="45"/>
        <end position="69"/>
    </location>
</feature>
<accession>E6PZP3</accession>
<feature type="transmembrane region" description="Helical" evidence="7">
    <location>
        <begin position="219"/>
        <end position="242"/>
    </location>
</feature>
<organism evidence="8">
    <name type="scientific">mine drainage metagenome</name>
    <dbReference type="NCBI Taxonomy" id="410659"/>
    <lineage>
        <taxon>unclassified sequences</taxon>
        <taxon>metagenomes</taxon>
        <taxon>ecological metagenomes</taxon>
    </lineage>
</organism>
<comment type="caution">
    <text evidence="8">The sequence shown here is derived from an EMBL/GenBank/DDBJ whole genome shotgun (WGS) entry which is preliminary data.</text>
</comment>
<dbReference type="InterPro" id="IPR011541">
    <property type="entry name" value="Ni/Co_transpt_high_affinity"/>
</dbReference>
<feature type="transmembrane region" description="Helical" evidence="7">
    <location>
        <begin position="150"/>
        <end position="171"/>
    </location>
</feature>
<dbReference type="GO" id="GO:0012505">
    <property type="term" value="C:endomembrane system"/>
    <property type="evidence" value="ECO:0007669"/>
    <property type="project" value="UniProtKB-SubCell"/>
</dbReference>
<evidence type="ECO:0000256" key="1">
    <source>
        <dbReference type="ARBA" id="ARBA00004127"/>
    </source>
</evidence>
<evidence type="ECO:0000256" key="4">
    <source>
        <dbReference type="ARBA" id="ARBA00022692"/>
    </source>
</evidence>
<evidence type="ECO:0000256" key="3">
    <source>
        <dbReference type="ARBA" id="ARBA00022596"/>
    </source>
</evidence>
<comment type="subcellular location">
    <subcellularLocation>
        <location evidence="1">Endomembrane system</location>
        <topology evidence="1">Multi-pass membrane protein</topology>
    </subcellularLocation>
</comment>
<dbReference type="Pfam" id="PF03824">
    <property type="entry name" value="NicO"/>
    <property type="match status" value="1"/>
</dbReference>
<keyword evidence="5 7" id="KW-1133">Transmembrane helix</keyword>
<dbReference type="GO" id="GO:0005886">
    <property type="term" value="C:plasma membrane"/>
    <property type="evidence" value="ECO:0007669"/>
    <property type="project" value="InterPro"/>
</dbReference>
<feature type="transmembrane region" description="Helical" evidence="7">
    <location>
        <begin position="81"/>
        <end position="100"/>
    </location>
</feature>
<keyword evidence="4 7" id="KW-0812">Transmembrane</keyword>
<dbReference type="AlphaFoldDB" id="E6PZP3"/>
<evidence type="ECO:0008006" key="9">
    <source>
        <dbReference type="Google" id="ProtNLM"/>
    </source>
</evidence>
<reference evidence="8" key="1">
    <citation type="submission" date="2009-10" db="EMBL/GenBank/DDBJ databases">
        <title>Diversity of trophic interactions inside an arsenic-rich microbial ecosystem.</title>
        <authorList>
            <person name="Bertin P.N."/>
            <person name="Heinrich-Salmeron A."/>
            <person name="Pelletier E."/>
            <person name="Goulhen-Chollet F."/>
            <person name="Arsene-Ploetze F."/>
            <person name="Gallien S."/>
            <person name="Calteau A."/>
            <person name="Vallenet D."/>
            <person name="Casiot C."/>
            <person name="Chane-Woon-Ming B."/>
            <person name="Giloteaux L."/>
            <person name="Barakat M."/>
            <person name="Bonnefoy V."/>
            <person name="Bruneel O."/>
            <person name="Chandler M."/>
            <person name="Cleiss J."/>
            <person name="Duran R."/>
            <person name="Elbaz-Poulichet F."/>
            <person name="Fonknechten N."/>
            <person name="Lauga B."/>
            <person name="Mornico D."/>
            <person name="Ortet P."/>
            <person name="Schaeffer C."/>
            <person name="Siguier P."/>
            <person name="Alexander Thil Smith A."/>
            <person name="Van Dorsselaer A."/>
            <person name="Weissenbach J."/>
            <person name="Medigue C."/>
            <person name="Le Paslier D."/>
        </authorList>
    </citation>
    <scope>NUCLEOTIDE SEQUENCE</scope>
</reference>
<dbReference type="PANTHER" id="PTHR33876">
    <property type="entry name" value="UNNAMED PRODUCT"/>
    <property type="match status" value="1"/>
</dbReference>
<keyword evidence="2" id="KW-0813">Transport</keyword>
<keyword evidence="3" id="KW-0533">Nickel</keyword>
<evidence type="ECO:0000256" key="7">
    <source>
        <dbReference type="SAM" id="Phobius"/>
    </source>
</evidence>
<dbReference type="InterPro" id="IPR052776">
    <property type="entry name" value="Chloro_ReproSupport/MetalTrans"/>
</dbReference>
<sequence>MNWKLEAALSACLILGLRHGFDYDHLAAITDITAMPGSRMRAMRLGLLYALGHALTVVALGILVIQLHIPLPAWLDRLAERLIGATLIVLGIAVIAGFFHPHAHSHHMQSRIAAAINLFRTLHWKLLSLFQPDRERPALFAWNYSERAVFLVGMLHGVGAETPSQLMLFFLTARLGGASQGILGLAAFASGLVLMNSLMTASLTGLFRLPAQNPVYSRILIWGGAIYSCALGILFLSGYSTLLPSLQ</sequence>
<name>E6PZP3_9ZZZZ</name>
<dbReference type="GO" id="GO:0015099">
    <property type="term" value="F:nickel cation transmembrane transporter activity"/>
    <property type="evidence" value="ECO:0007669"/>
    <property type="project" value="InterPro"/>
</dbReference>
<keyword evidence="6 7" id="KW-0472">Membrane</keyword>
<evidence type="ECO:0000313" key="8">
    <source>
        <dbReference type="EMBL" id="CBI00402.1"/>
    </source>
</evidence>
<evidence type="ECO:0000256" key="2">
    <source>
        <dbReference type="ARBA" id="ARBA00022448"/>
    </source>
</evidence>
<evidence type="ECO:0000256" key="6">
    <source>
        <dbReference type="ARBA" id="ARBA00023136"/>
    </source>
</evidence>
<feature type="transmembrane region" description="Helical" evidence="7">
    <location>
        <begin position="183"/>
        <end position="207"/>
    </location>
</feature>
<protein>
    <recommendedName>
        <fullName evidence="9">Nickel/cobalt efflux system</fullName>
    </recommendedName>
</protein>